<keyword evidence="2" id="KW-1185">Reference proteome</keyword>
<dbReference type="OrthoDB" id="3729294at2"/>
<gene>
    <name evidence="1" type="ORF">BBK82_16185</name>
</gene>
<sequence>MSDSCGAPVQGTTIDVSSSETVLQGKVVSEGTPVGGAFVRLLDSTGEFTAEVVSSPEGDFRFFAAPGSWTVRALHRTGNGQADVSAEGPGVHELQIAVA</sequence>
<dbReference type="AlphaFoldDB" id="A0A1B2HI12"/>
<dbReference type="STRING" id="1586287.BBK82_16185"/>
<evidence type="ECO:0000313" key="1">
    <source>
        <dbReference type="EMBL" id="ANZ37369.1"/>
    </source>
</evidence>
<reference evidence="1 2" key="1">
    <citation type="submission" date="2016-07" db="EMBL/GenBank/DDBJ databases">
        <title>Complete genome sequence of the Lentzea guizhouensis DHS C013.</title>
        <authorList>
            <person name="Cao C."/>
        </authorList>
    </citation>
    <scope>NUCLEOTIDE SEQUENCE [LARGE SCALE GENOMIC DNA]</scope>
    <source>
        <strain evidence="1 2">DHS C013</strain>
    </source>
</reference>
<dbReference type="KEGG" id="led:BBK82_16185"/>
<protein>
    <recommendedName>
        <fullName evidence="3">DUF1416 domain-containing protein</fullName>
    </recommendedName>
</protein>
<evidence type="ECO:0000313" key="2">
    <source>
        <dbReference type="Proteomes" id="UP000093053"/>
    </source>
</evidence>
<accession>A0A1B2HI12</accession>
<dbReference type="Proteomes" id="UP000093053">
    <property type="component" value="Chromosome"/>
</dbReference>
<name>A0A1B2HI12_9PSEU</name>
<proteinExistence type="predicted"/>
<dbReference type="InterPro" id="IPR010814">
    <property type="entry name" value="DUF1416"/>
</dbReference>
<dbReference type="SUPFAM" id="SSF49478">
    <property type="entry name" value="Cna protein B-type domain"/>
    <property type="match status" value="1"/>
</dbReference>
<dbReference type="Pfam" id="PF07210">
    <property type="entry name" value="DUF1416"/>
    <property type="match status" value="1"/>
</dbReference>
<organism evidence="1 2">
    <name type="scientific">Lentzea guizhouensis</name>
    <dbReference type="NCBI Taxonomy" id="1586287"/>
    <lineage>
        <taxon>Bacteria</taxon>
        <taxon>Bacillati</taxon>
        <taxon>Actinomycetota</taxon>
        <taxon>Actinomycetes</taxon>
        <taxon>Pseudonocardiales</taxon>
        <taxon>Pseudonocardiaceae</taxon>
        <taxon>Lentzea</taxon>
    </lineage>
</organism>
<dbReference type="EMBL" id="CP016793">
    <property type="protein sequence ID" value="ANZ37369.1"/>
    <property type="molecule type" value="Genomic_DNA"/>
</dbReference>
<dbReference type="RefSeq" id="WP_065915762.1">
    <property type="nucleotide sequence ID" value="NZ_CP016793.1"/>
</dbReference>
<evidence type="ECO:0008006" key="3">
    <source>
        <dbReference type="Google" id="ProtNLM"/>
    </source>
</evidence>